<evidence type="ECO:0000313" key="2">
    <source>
        <dbReference type="EMBL" id="CAK8691364.1"/>
    </source>
</evidence>
<evidence type="ECO:0000256" key="1">
    <source>
        <dbReference type="SAM" id="SignalP"/>
    </source>
</evidence>
<protein>
    <submittedName>
        <fullName evidence="2">Uncharacterized protein</fullName>
    </submittedName>
</protein>
<feature type="chain" id="PRO_5046260759" evidence="1">
    <location>
        <begin position="21"/>
        <end position="81"/>
    </location>
</feature>
<dbReference type="Proteomes" id="UP001642483">
    <property type="component" value="Unassembled WGS sequence"/>
</dbReference>
<keyword evidence="1" id="KW-0732">Signal</keyword>
<dbReference type="Gene3D" id="2.60.120.200">
    <property type="match status" value="1"/>
</dbReference>
<name>A0ABP0GL64_CLALP</name>
<proteinExistence type="predicted"/>
<sequence>MVFRLLLMLAFLLIVGLAVTKDSLLCIWFDTSSREIGVYKNGLDADTAVYNGDHVPGGGIFIMGQDQDSFGGTFQGFQAFR</sequence>
<accession>A0ABP0GL64</accession>
<dbReference type="EMBL" id="CAWYQH010000119">
    <property type="protein sequence ID" value="CAK8691364.1"/>
    <property type="molecule type" value="Genomic_DNA"/>
</dbReference>
<gene>
    <name evidence="2" type="ORF">CVLEPA_LOCUS23927</name>
</gene>
<organism evidence="2 3">
    <name type="scientific">Clavelina lepadiformis</name>
    <name type="common">Light-bulb sea squirt</name>
    <name type="synonym">Ascidia lepadiformis</name>
    <dbReference type="NCBI Taxonomy" id="159417"/>
    <lineage>
        <taxon>Eukaryota</taxon>
        <taxon>Metazoa</taxon>
        <taxon>Chordata</taxon>
        <taxon>Tunicata</taxon>
        <taxon>Ascidiacea</taxon>
        <taxon>Aplousobranchia</taxon>
        <taxon>Clavelinidae</taxon>
        <taxon>Clavelina</taxon>
    </lineage>
</organism>
<comment type="caution">
    <text evidence="2">The sequence shown here is derived from an EMBL/GenBank/DDBJ whole genome shotgun (WGS) entry which is preliminary data.</text>
</comment>
<keyword evidence="3" id="KW-1185">Reference proteome</keyword>
<evidence type="ECO:0000313" key="3">
    <source>
        <dbReference type="Proteomes" id="UP001642483"/>
    </source>
</evidence>
<feature type="signal peptide" evidence="1">
    <location>
        <begin position="1"/>
        <end position="20"/>
    </location>
</feature>
<reference evidence="2 3" key="1">
    <citation type="submission" date="2024-02" db="EMBL/GenBank/DDBJ databases">
        <authorList>
            <person name="Daric V."/>
            <person name="Darras S."/>
        </authorList>
    </citation>
    <scope>NUCLEOTIDE SEQUENCE [LARGE SCALE GENOMIC DNA]</scope>
</reference>